<accession>A0AAN6IYX7</accession>
<comment type="caution">
    <text evidence="2">The sequence shown here is derived from an EMBL/GenBank/DDBJ whole genome shotgun (WGS) entry which is preliminary data.</text>
</comment>
<dbReference type="Proteomes" id="UP001168146">
    <property type="component" value="Unassembled WGS sequence"/>
</dbReference>
<evidence type="ECO:0000259" key="1">
    <source>
        <dbReference type="Pfam" id="PF13577"/>
    </source>
</evidence>
<dbReference type="AlphaFoldDB" id="A0AAN6IYX7"/>
<name>A0AAN6IYX7_9PEZI</name>
<dbReference type="EMBL" id="JASUXU010000243">
    <property type="protein sequence ID" value="KAK0301897.1"/>
    <property type="molecule type" value="Genomic_DNA"/>
</dbReference>
<sequence length="142" mass="15533">MASDYELIRNASALFCVAVDTQNWTLLGKVFNEDASLDHPEAIVAADTLFAFQAKLAASLKNLTTQHAVSTQHIDLHDDATAEVITYVIVTHWGVGAKQGQGLLASGRYDDQWQKRDGEWKINSWKTSVVGIVHGDLSLLAP</sequence>
<evidence type="ECO:0000313" key="2">
    <source>
        <dbReference type="EMBL" id="KAK0301897.1"/>
    </source>
</evidence>
<dbReference type="Gene3D" id="3.10.450.50">
    <property type="match status" value="1"/>
</dbReference>
<dbReference type="InterPro" id="IPR032710">
    <property type="entry name" value="NTF2-like_dom_sf"/>
</dbReference>
<dbReference type="InterPro" id="IPR037401">
    <property type="entry name" value="SnoaL-like"/>
</dbReference>
<evidence type="ECO:0000313" key="3">
    <source>
        <dbReference type="Proteomes" id="UP001168146"/>
    </source>
</evidence>
<dbReference type="Pfam" id="PF13577">
    <property type="entry name" value="SnoaL_4"/>
    <property type="match status" value="1"/>
</dbReference>
<feature type="domain" description="SnoaL-like" evidence="1">
    <location>
        <begin position="2"/>
        <end position="126"/>
    </location>
</feature>
<gene>
    <name evidence="2" type="ORF">LTR82_018078</name>
</gene>
<proteinExistence type="predicted"/>
<dbReference type="SUPFAM" id="SSF54427">
    <property type="entry name" value="NTF2-like"/>
    <property type="match status" value="1"/>
</dbReference>
<reference evidence="2" key="1">
    <citation type="submission" date="2021-12" db="EMBL/GenBank/DDBJ databases">
        <title>Black yeast isolated from Biological Soil Crust.</title>
        <authorList>
            <person name="Kurbessoian T."/>
        </authorList>
    </citation>
    <scope>NUCLEOTIDE SEQUENCE</scope>
    <source>
        <strain evidence="2">CCFEE 5208</strain>
    </source>
</reference>
<protein>
    <recommendedName>
        <fullName evidence="1">SnoaL-like domain-containing protein</fullName>
    </recommendedName>
</protein>
<organism evidence="2 3">
    <name type="scientific">Friedmanniomyces endolithicus</name>
    <dbReference type="NCBI Taxonomy" id="329885"/>
    <lineage>
        <taxon>Eukaryota</taxon>
        <taxon>Fungi</taxon>
        <taxon>Dikarya</taxon>
        <taxon>Ascomycota</taxon>
        <taxon>Pezizomycotina</taxon>
        <taxon>Dothideomycetes</taxon>
        <taxon>Dothideomycetidae</taxon>
        <taxon>Mycosphaerellales</taxon>
        <taxon>Teratosphaeriaceae</taxon>
        <taxon>Friedmanniomyces</taxon>
    </lineage>
</organism>